<reference evidence="4" key="1">
    <citation type="submission" date="2003-11" db="EMBL/GenBank/DDBJ databases">
        <authorList>
            <person name="Heidelberg J.F."/>
            <person name="Eisen J.A."/>
            <person name="Nelson W.C."/>
            <person name="DeLong E.F."/>
        </authorList>
    </citation>
    <scope>NUCLEOTIDE SEQUENCE</scope>
</reference>
<evidence type="ECO:0008006" key="5">
    <source>
        <dbReference type="Google" id="ProtNLM"/>
    </source>
</evidence>
<dbReference type="EMBL" id="AY458647">
    <property type="protein sequence ID" value="AAR38202.1"/>
    <property type="molecule type" value="Genomic_DNA"/>
</dbReference>
<proteinExistence type="predicted"/>
<organism evidence="4">
    <name type="scientific">uncultured marine bacterium 580</name>
    <dbReference type="NCBI Taxonomy" id="257400"/>
    <lineage>
        <taxon>Bacteria</taxon>
        <taxon>environmental samples</taxon>
    </lineage>
</organism>
<dbReference type="GO" id="GO:0016787">
    <property type="term" value="F:hydrolase activity"/>
    <property type="evidence" value="ECO:0007669"/>
    <property type="project" value="UniProtKB-KW"/>
</dbReference>
<keyword evidence="2" id="KW-0255">Endonuclease</keyword>
<dbReference type="GO" id="GO:0003677">
    <property type="term" value="F:DNA binding"/>
    <property type="evidence" value="ECO:0007669"/>
    <property type="project" value="InterPro"/>
</dbReference>
<dbReference type="AlphaFoldDB" id="Q6SFL0"/>
<dbReference type="SUPFAM" id="SSF52980">
    <property type="entry name" value="Restriction endonuclease-like"/>
    <property type="match status" value="1"/>
</dbReference>
<protein>
    <recommendedName>
        <fullName evidence="5">DNA mismatch repair MutH/Type II restriction enzyme Sau3AI domain-containing protein</fullName>
    </recommendedName>
</protein>
<evidence type="ECO:0000256" key="3">
    <source>
        <dbReference type="ARBA" id="ARBA00022801"/>
    </source>
</evidence>
<keyword evidence="3" id="KW-0378">Hydrolase</keyword>
<reference evidence="4" key="2">
    <citation type="submission" date="2003-12" db="EMBL/GenBank/DDBJ databases">
        <title>Monterey Bay Coastal Ocean Microbial Observatory environmental clone sequencing.</title>
        <authorList>
            <person name="DeLong E.F."/>
        </authorList>
    </citation>
    <scope>NUCLEOTIDE SEQUENCE</scope>
</reference>
<dbReference type="GO" id="GO:0004519">
    <property type="term" value="F:endonuclease activity"/>
    <property type="evidence" value="ECO:0007669"/>
    <property type="project" value="UniProtKB-KW"/>
</dbReference>
<gene>
    <name evidence="4" type="ORF">MBMO_EBAC000-36A07.47</name>
</gene>
<dbReference type="InterPro" id="IPR037057">
    <property type="entry name" value="DNA_rep_MutH/T2_RE_sf"/>
</dbReference>
<sequence length="236" mass="27499">MKISDAYPICKKSINIPFKDLFSNFKTDEIIRNKGKSGQLMEKLCGLKLSNTTTDFEDGELKTSELKESTAITMITDWVDDIIHEEPISFEVSRLSKKIQHLIFMPLVKPSKDPLCWYFKNCIYINITKGTSLYNDIKKDFENICLNSHELIYKKKITQLTDCKITKNKSLYSDKYGDKFLHTISGKYIQIRTKDAGKTKSKPIFSKLLKRNITLKSRMAFYFLASFKDYVDKNYK</sequence>
<name>Q6SFL0_9BACT</name>
<dbReference type="Gene3D" id="3.40.600.10">
    <property type="entry name" value="DNA mismatch repair MutH/Restriction endonuclease, type II"/>
    <property type="match status" value="1"/>
</dbReference>
<evidence type="ECO:0000313" key="4">
    <source>
        <dbReference type="EMBL" id="AAR38202.1"/>
    </source>
</evidence>
<evidence type="ECO:0000256" key="2">
    <source>
        <dbReference type="ARBA" id="ARBA00022759"/>
    </source>
</evidence>
<keyword evidence="1" id="KW-0540">Nuclease</keyword>
<dbReference type="InterPro" id="IPR011335">
    <property type="entry name" value="Restrct_endonuc-II-like"/>
</dbReference>
<evidence type="ECO:0000256" key="1">
    <source>
        <dbReference type="ARBA" id="ARBA00022722"/>
    </source>
</evidence>
<accession>Q6SFL0</accession>